<evidence type="ECO:0000256" key="2">
    <source>
        <dbReference type="SAM" id="Phobius"/>
    </source>
</evidence>
<evidence type="ECO:0008006" key="5">
    <source>
        <dbReference type="Google" id="ProtNLM"/>
    </source>
</evidence>
<evidence type="ECO:0000313" key="3">
    <source>
        <dbReference type="EMBL" id="KAH7027614.1"/>
    </source>
</evidence>
<name>A0A9P8Y349_9PEZI</name>
<feature type="region of interest" description="Disordered" evidence="1">
    <location>
        <begin position="1"/>
        <end position="125"/>
    </location>
</feature>
<feature type="compositionally biased region" description="Gly residues" evidence="1">
    <location>
        <begin position="1"/>
        <end position="19"/>
    </location>
</feature>
<comment type="caution">
    <text evidence="3">The sequence shown here is derived from an EMBL/GenBank/DDBJ whole genome shotgun (WGS) entry which is preliminary data.</text>
</comment>
<feature type="transmembrane region" description="Helical" evidence="2">
    <location>
        <begin position="133"/>
        <end position="159"/>
    </location>
</feature>
<feature type="region of interest" description="Disordered" evidence="1">
    <location>
        <begin position="162"/>
        <end position="184"/>
    </location>
</feature>
<dbReference type="EMBL" id="JAGTJQ010000007">
    <property type="protein sequence ID" value="KAH7027614.1"/>
    <property type="molecule type" value="Genomic_DNA"/>
</dbReference>
<organism evidence="3 4">
    <name type="scientific">Microdochium trichocladiopsis</name>
    <dbReference type="NCBI Taxonomy" id="1682393"/>
    <lineage>
        <taxon>Eukaryota</taxon>
        <taxon>Fungi</taxon>
        <taxon>Dikarya</taxon>
        <taxon>Ascomycota</taxon>
        <taxon>Pezizomycotina</taxon>
        <taxon>Sordariomycetes</taxon>
        <taxon>Xylariomycetidae</taxon>
        <taxon>Xylariales</taxon>
        <taxon>Microdochiaceae</taxon>
        <taxon>Microdochium</taxon>
    </lineage>
</organism>
<evidence type="ECO:0000313" key="4">
    <source>
        <dbReference type="Proteomes" id="UP000756346"/>
    </source>
</evidence>
<reference evidence="3" key="1">
    <citation type="journal article" date="2021" name="Nat. Commun.">
        <title>Genetic determinants of endophytism in the Arabidopsis root mycobiome.</title>
        <authorList>
            <person name="Mesny F."/>
            <person name="Miyauchi S."/>
            <person name="Thiergart T."/>
            <person name="Pickel B."/>
            <person name="Atanasova L."/>
            <person name="Karlsson M."/>
            <person name="Huettel B."/>
            <person name="Barry K.W."/>
            <person name="Haridas S."/>
            <person name="Chen C."/>
            <person name="Bauer D."/>
            <person name="Andreopoulos W."/>
            <person name="Pangilinan J."/>
            <person name="LaButti K."/>
            <person name="Riley R."/>
            <person name="Lipzen A."/>
            <person name="Clum A."/>
            <person name="Drula E."/>
            <person name="Henrissat B."/>
            <person name="Kohler A."/>
            <person name="Grigoriev I.V."/>
            <person name="Martin F.M."/>
            <person name="Hacquard S."/>
        </authorList>
    </citation>
    <scope>NUCLEOTIDE SEQUENCE</scope>
    <source>
        <strain evidence="3">MPI-CAGE-CH-0230</strain>
    </source>
</reference>
<evidence type="ECO:0000256" key="1">
    <source>
        <dbReference type="SAM" id="MobiDB-lite"/>
    </source>
</evidence>
<gene>
    <name evidence="3" type="ORF">B0I36DRAFT_351127</name>
</gene>
<keyword evidence="2" id="KW-1133">Transmembrane helix</keyword>
<keyword evidence="2" id="KW-0812">Transmembrane</keyword>
<keyword evidence="4" id="KW-1185">Reference proteome</keyword>
<keyword evidence="2" id="KW-0472">Membrane</keyword>
<dbReference type="Proteomes" id="UP000756346">
    <property type="component" value="Unassembled WGS sequence"/>
</dbReference>
<dbReference type="RefSeq" id="XP_046010413.1">
    <property type="nucleotide sequence ID" value="XM_046156986.1"/>
</dbReference>
<feature type="compositionally biased region" description="Low complexity" evidence="1">
    <location>
        <begin position="95"/>
        <end position="110"/>
    </location>
</feature>
<proteinExistence type="predicted"/>
<dbReference type="AlphaFoldDB" id="A0A9P8Y349"/>
<dbReference type="GeneID" id="70186532"/>
<dbReference type="OrthoDB" id="5296155at2759"/>
<accession>A0A9P8Y349</accession>
<protein>
    <recommendedName>
        <fullName evidence="5">Tat pathway signal sequence</fullName>
    </recommendedName>
</protein>
<sequence>MARGLGGGYGKGGGGGPGSLGKRTSASRLHSVEQMPVISEGAADAADQQILEKSSDPFSSSPSTPQIPAKSHARRSAALRDAQFPYPGSPPPAYRSTTPSTSDPSNSTRSYDVGPQDPLPKDRRPGWMVKRGGWWKIVLGVVVGVICVVALAVGLAVGLRRSSSASSSGNNDNSGSSNNQGNSGPAFPAGSYAFTTALDNVSTACTTETSAFRCYPYTTYAQSNSSSKAVFFWTIAQSSSSSQPPAYKISAARNPFVPQFDNVDMQFLEPGSANERLVFQFPMNAAVVPSPPLSVQQTGGTASGSAGTVTCYYNNTIMGATIYTRRAATYPVGLSSPVHNNAASGSGSSTSTSSTSSTTFDPWPYAVDVRQIATAGQGVPDCRDSQGNPVGNLTVLDSSAACSCTYQNYDL</sequence>